<feature type="domain" description="Hypervirulence associated protein TUDOR" evidence="1">
    <location>
        <begin position="9"/>
        <end position="73"/>
    </location>
</feature>
<evidence type="ECO:0000313" key="3">
    <source>
        <dbReference type="Proteomes" id="UP000091956"/>
    </source>
</evidence>
<dbReference type="Pfam" id="PF11160">
    <property type="entry name" value="Hva1_TUDOR"/>
    <property type="match status" value="1"/>
</dbReference>
<dbReference type="OrthoDB" id="10052172at2759"/>
<accession>A0A1B8GPP7</accession>
<reference evidence="3" key="2">
    <citation type="journal article" date="2018" name="Nat. Commun.">
        <title>Extreme sensitivity to ultraviolet light in the fungal pathogen causing white-nose syndrome of bats.</title>
        <authorList>
            <person name="Palmer J.M."/>
            <person name="Drees K.P."/>
            <person name="Foster J.T."/>
            <person name="Lindner D.L."/>
        </authorList>
    </citation>
    <scope>NUCLEOTIDE SEQUENCE [LARGE SCALE GENOMIC DNA]</scope>
    <source>
        <strain evidence="3">UAMH 10579</strain>
    </source>
</reference>
<evidence type="ECO:0000313" key="2">
    <source>
        <dbReference type="EMBL" id="OBT97815.1"/>
    </source>
</evidence>
<dbReference type="Proteomes" id="UP000091956">
    <property type="component" value="Unassembled WGS sequence"/>
</dbReference>
<dbReference type="RefSeq" id="XP_018131548.1">
    <property type="nucleotide sequence ID" value="XM_018274521.2"/>
</dbReference>
<organism evidence="2 3">
    <name type="scientific">Pseudogymnoascus verrucosus</name>
    <dbReference type="NCBI Taxonomy" id="342668"/>
    <lineage>
        <taxon>Eukaryota</taxon>
        <taxon>Fungi</taxon>
        <taxon>Dikarya</taxon>
        <taxon>Ascomycota</taxon>
        <taxon>Pezizomycotina</taxon>
        <taxon>Leotiomycetes</taxon>
        <taxon>Thelebolales</taxon>
        <taxon>Thelebolaceae</taxon>
        <taxon>Pseudogymnoascus</taxon>
    </lineage>
</organism>
<dbReference type="AlphaFoldDB" id="A0A1B8GPP7"/>
<dbReference type="InterPro" id="IPR021331">
    <property type="entry name" value="Hva1_TUDOR"/>
</dbReference>
<name>A0A1B8GPP7_9PEZI</name>
<dbReference type="GeneID" id="28838441"/>
<keyword evidence="3" id="KW-1185">Reference proteome</keyword>
<sequence length="77" mass="8341">MGTPKYENGQVVFYRPMSGGNAESTESTGIITDILMEPGLQANMSVNASAAQPRYEIKNYNTGHTISVFEENILGKA</sequence>
<proteinExistence type="predicted"/>
<evidence type="ECO:0000259" key="1">
    <source>
        <dbReference type="Pfam" id="PF11160"/>
    </source>
</evidence>
<reference evidence="2 3" key="1">
    <citation type="submission" date="2016-03" db="EMBL/GenBank/DDBJ databases">
        <title>Comparative genomics of Pseudogymnoascus destructans, the fungus causing white-nose syndrome of bats.</title>
        <authorList>
            <person name="Palmer J.M."/>
            <person name="Drees K.P."/>
            <person name="Foster J.T."/>
            <person name="Lindner D.L."/>
        </authorList>
    </citation>
    <scope>NUCLEOTIDE SEQUENCE [LARGE SCALE GENOMIC DNA]</scope>
    <source>
        <strain evidence="2 3">UAMH 10579</strain>
    </source>
</reference>
<gene>
    <name evidence="2" type="ORF">VE01_05055</name>
</gene>
<dbReference type="EMBL" id="KV460220">
    <property type="protein sequence ID" value="OBT97815.1"/>
    <property type="molecule type" value="Genomic_DNA"/>
</dbReference>
<protein>
    <recommendedName>
        <fullName evidence="1">Hypervirulence associated protein TUDOR domain-containing protein</fullName>
    </recommendedName>
</protein>